<dbReference type="EMBL" id="CP013235">
    <property type="protein sequence ID" value="AMP11990.1"/>
    <property type="molecule type" value="Genomic_DNA"/>
</dbReference>
<evidence type="ECO:0000313" key="1">
    <source>
        <dbReference type="EMBL" id="AMP11990.1"/>
    </source>
</evidence>
<dbReference type="PATRIC" id="fig|279058.17.peg.4663"/>
<name>A0A127PWX9_9BURK</name>
<keyword evidence="2" id="KW-1185">Reference proteome</keyword>
<evidence type="ECO:0000313" key="2">
    <source>
        <dbReference type="Proteomes" id="UP000071778"/>
    </source>
</evidence>
<reference evidence="1 2" key="1">
    <citation type="submission" date="2015-11" db="EMBL/GenBank/DDBJ databases">
        <title>Exploring the genomic traits of fungus-feeding bacterial genus Collimonas.</title>
        <authorList>
            <person name="Song C."/>
            <person name="Schmidt R."/>
            <person name="de Jager V."/>
            <person name="Krzyzanowska D."/>
            <person name="Jongedijk E."/>
            <person name="Cankar K."/>
            <person name="Beekwilder J."/>
            <person name="van Veen A."/>
            <person name="de Boer W."/>
            <person name="van Veen J.A."/>
            <person name="Garbeva P."/>
        </authorList>
    </citation>
    <scope>NUCLEOTIDE SEQUENCE [LARGE SCALE GENOMIC DNA]</scope>
    <source>
        <strain evidence="1 2">Ter282</strain>
    </source>
</reference>
<accession>A0A127PWX9</accession>
<proteinExistence type="predicted"/>
<dbReference type="RefSeq" id="WP_061534854.1">
    <property type="nucleotide sequence ID" value="NZ_CP013233.1"/>
</dbReference>
<dbReference type="AlphaFoldDB" id="A0A127PWX9"/>
<dbReference type="Proteomes" id="UP000071778">
    <property type="component" value="Chromosome"/>
</dbReference>
<sequence length="61" mass="7085">MPNDRTEQEQEFLDACAEMTDADREKIIRLTERIANKPSGMTLTKEQMQAMFDNDSELPLH</sequence>
<gene>
    <name evidence="1" type="ORF">CAter282_4330</name>
</gene>
<organism evidence="1 2">
    <name type="scientific">Collimonas arenae</name>
    <dbReference type="NCBI Taxonomy" id="279058"/>
    <lineage>
        <taxon>Bacteria</taxon>
        <taxon>Pseudomonadati</taxon>
        <taxon>Pseudomonadota</taxon>
        <taxon>Betaproteobacteria</taxon>
        <taxon>Burkholderiales</taxon>
        <taxon>Oxalobacteraceae</taxon>
        <taxon>Collimonas</taxon>
    </lineage>
</organism>
<protein>
    <submittedName>
        <fullName evidence="1">Uncharacterized protein</fullName>
    </submittedName>
</protein>